<protein>
    <submittedName>
        <fullName evidence="2">Uncharacterized protein</fullName>
    </submittedName>
</protein>
<keyword evidence="3" id="KW-1185">Reference proteome</keyword>
<accession>A0AAV5CHR7</accession>
<reference evidence="2" key="1">
    <citation type="journal article" date="2018" name="DNA Res.">
        <title>Multiple hybrid de novo genome assembly of finger millet, an orphan allotetraploid crop.</title>
        <authorList>
            <person name="Hatakeyama M."/>
            <person name="Aluri S."/>
            <person name="Balachadran M.T."/>
            <person name="Sivarajan S.R."/>
            <person name="Patrignani A."/>
            <person name="Gruter S."/>
            <person name="Poveda L."/>
            <person name="Shimizu-Inatsugi R."/>
            <person name="Baeten J."/>
            <person name="Francoijs K.J."/>
            <person name="Nataraja K.N."/>
            <person name="Reddy Y.A.N."/>
            <person name="Phadnis S."/>
            <person name="Ravikumar R.L."/>
            <person name="Schlapbach R."/>
            <person name="Sreeman S.M."/>
            <person name="Shimizu K.K."/>
        </authorList>
    </citation>
    <scope>NUCLEOTIDE SEQUENCE</scope>
</reference>
<name>A0AAV5CHR7_ELECO</name>
<feature type="compositionally biased region" description="Polar residues" evidence="1">
    <location>
        <begin position="1"/>
        <end position="19"/>
    </location>
</feature>
<reference evidence="2" key="2">
    <citation type="submission" date="2021-12" db="EMBL/GenBank/DDBJ databases">
        <title>Resequencing data analysis of finger millet.</title>
        <authorList>
            <person name="Hatakeyama M."/>
            <person name="Aluri S."/>
            <person name="Balachadran M.T."/>
            <person name="Sivarajan S.R."/>
            <person name="Poveda L."/>
            <person name="Shimizu-Inatsugi R."/>
            <person name="Schlapbach R."/>
            <person name="Sreeman S.M."/>
            <person name="Shimizu K.K."/>
        </authorList>
    </citation>
    <scope>NUCLEOTIDE SEQUENCE</scope>
</reference>
<feature type="region of interest" description="Disordered" evidence="1">
    <location>
        <begin position="1"/>
        <end position="51"/>
    </location>
</feature>
<comment type="caution">
    <text evidence="2">The sequence shown here is derived from an EMBL/GenBank/DDBJ whole genome shotgun (WGS) entry which is preliminary data.</text>
</comment>
<organism evidence="2 3">
    <name type="scientific">Eleusine coracana subsp. coracana</name>
    <dbReference type="NCBI Taxonomy" id="191504"/>
    <lineage>
        <taxon>Eukaryota</taxon>
        <taxon>Viridiplantae</taxon>
        <taxon>Streptophyta</taxon>
        <taxon>Embryophyta</taxon>
        <taxon>Tracheophyta</taxon>
        <taxon>Spermatophyta</taxon>
        <taxon>Magnoliopsida</taxon>
        <taxon>Liliopsida</taxon>
        <taxon>Poales</taxon>
        <taxon>Poaceae</taxon>
        <taxon>PACMAD clade</taxon>
        <taxon>Chloridoideae</taxon>
        <taxon>Cynodonteae</taxon>
        <taxon>Eleusininae</taxon>
        <taxon>Eleusine</taxon>
    </lineage>
</organism>
<evidence type="ECO:0000313" key="3">
    <source>
        <dbReference type="Proteomes" id="UP001054889"/>
    </source>
</evidence>
<evidence type="ECO:0000256" key="1">
    <source>
        <dbReference type="SAM" id="MobiDB-lite"/>
    </source>
</evidence>
<proteinExistence type="predicted"/>
<dbReference type="Proteomes" id="UP001054889">
    <property type="component" value="Unassembled WGS sequence"/>
</dbReference>
<sequence length="127" mass="14265">MYLLNNRKSTPGDGTSRQQARFRRKEAGRNTGGHAIRRSKRPLLPRDLGQNGTERERAVLRAWQVHFCLNFSFLNCICRSPAYGLTDRVHALSAGRLVKLRPNRPAGIVLRNGQHGGGRRCRLCCSG</sequence>
<evidence type="ECO:0000313" key="2">
    <source>
        <dbReference type="EMBL" id="GJM97630.1"/>
    </source>
</evidence>
<dbReference type="AlphaFoldDB" id="A0AAV5CHR7"/>
<dbReference type="EMBL" id="BQKI01000007">
    <property type="protein sequence ID" value="GJM97630.1"/>
    <property type="molecule type" value="Genomic_DNA"/>
</dbReference>
<gene>
    <name evidence="2" type="primary">ga14569</name>
    <name evidence="2" type="ORF">PR202_ga14569</name>
</gene>